<evidence type="ECO:0000313" key="4">
    <source>
        <dbReference type="Proteomes" id="UP000015105"/>
    </source>
</evidence>
<reference evidence="3" key="3">
    <citation type="journal article" date="2017" name="Nature">
        <title>Genome sequence of the progenitor of the wheat D genome Aegilops tauschii.</title>
        <authorList>
            <person name="Luo M.C."/>
            <person name="Gu Y.Q."/>
            <person name="Puiu D."/>
            <person name="Wang H."/>
            <person name="Twardziok S.O."/>
            <person name="Deal K.R."/>
            <person name="Huo N."/>
            <person name="Zhu T."/>
            <person name="Wang L."/>
            <person name="Wang Y."/>
            <person name="McGuire P.E."/>
            <person name="Liu S."/>
            <person name="Long H."/>
            <person name="Ramasamy R.K."/>
            <person name="Rodriguez J.C."/>
            <person name="Van S.L."/>
            <person name="Yuan L."/>
            <person name="Wang Z."/>
            <person name="Xia Z."/>
            <person name="Xiao L."/>
            <person name="Anderson O.D."/>
            <person name="Ouyang S."/>
            <person name="Liang Y."/>
            <person name="Zimin A.V."/>
            <person name="Pertea G."/>
            <person name="Qi P."/>
            <person name="Bennetzen J.L."/>
            <person name="Dai X."/>
            <person name="Dawson M.W."/>
            <person name="Muller H.G."/>
            <person name="Kugler K."/>
            <person name="Rivarola-Duarte L."/>
            <person name="Spannagl M."/>
            <person name="Mayer K.F.X."/>
            <person name="Lu F.H."/>
            <person name="Bevan M.W."/>
            <person name="Leroy P."/>
            <person name="Li P."/>
            <person name="You F.M."/>
            <person name="Sun Q."/>
            <person name="Liu Z."/>
            <person name="Lyons E."/>
            <person name="Wicker T."/>
            <person name="Salzberg S.L."/>
            <person name="Devos K.M."/>
            <person name="Dvorak J."/>
        </authorList>
    </citation>
    <scope>NUCLEOTIDE SEQUENCE [LARGE SCALE GENOMIC DNA]</scope>
    <source>
        <strain evidence="3">cv. AL8/78</strain>
    </source>
</reference>
<dbReference type="PROSITE" id="PS50878">
    <property type="entry name" value="RT_POL"/>
    <property type="match status" value="1"/>
</dbReference>
<dbReference type="Pfam" id="PF13966">
    <property type="entry name" value="zf-RVT"/>
    <property type="match status" value="1"/>
</dbReference>
<dbReference type="EnsemblPlants" id="AET6Gv20387500.1">
    <property type="protein sequence ID" value="AET6Gv20387500.1"/>
    <property type="gene ID" value="AET6Gv20387500"/>
</dbReference>
<dbReference type="Pfam" id="PF00078">
    <property type="entry name" value="RVT_1"/>
    <property type="match status" value="1"/>
</dbReference>
<dbReference type="InterPro" id="IPR044730">
    <property type="entry name" value="RNase_H-like_dom_plant"/>
</dbReference>
<dbReference type="InterPro" id="IPR002156">
    <property type="entry name" value="RNaseH_domain"/>
</dbReference>
<proteinExistence type="predicted"/>
<name>A0A453NIH1_AEGTS</name>
<evidence type="ECO:0000259" key="2">
    <source>
        <dbReference type="PROSITE" id="PS50878"/>
    </source>
</evidence>
<dbReference type="InterPro" id="IPR043502">
    <property type="entry name" value="DNA/RNA_pol_sf"/>
</dbReference>
<dbReference type="CDD" id="cd01650">
    <property type="entry name" value="RT_nLTR_like"/>
    <property type="match status" value="1"/>
</dbReference>
<dbReference type="Pfam" id="PF13456">
    <property type="entry name" value="RVT_3"/>
    <property type="match status" value="1"/>
</dbReference>
<dbReference type="InterPro" id="IPR036397">
    <property type="entry name" value="RNaseH_sf"/>
</dbReference>
<dbReference type="STRING" id="200361.A0A453NIH1"/>
<keyword evidence="4" id="KW-1185">Reference proteome</keyword>
<evidence type="ECO:0000256" key="1">
    <source>
        <dbReference type="SAM" id="MobiDB-lite"/>
    </source>
</evidence>
<dbReference type="Proteomes" id="UP000015105">
    <property type="component" value="Chromosome 6D"/>
</dbReference>
<dbReference type="AlphaFoldDB" id="A0A453NIH1"/>
<evidence type="ECO:0000313" key="3">
    <source>
        <dbReference type="EnsemblPlants" id="AET6Gv20387500.1"/>
    </source>
</evidence>
<dbReference type="SUPFAM" id="SSF53098">
    <property type="entry name" value="Ribonuclease H-like"/>
    <property type="match status" value="1"/>
</dbReference>
<reference evidence="3" key="5">
    <citation type="journal article" date="2021" name="G3 (Bethesda)">
        <title>Aegilops tauschii genome assembly Aet v5.0 features greater sequence contiguity and improved annotation.</title>
        <authorList>
            <person name="Wang L."/>
            <person name="Zhu T."/>
            <person name="Rodriguez J.C."/>
            <person name="Deal K.R."/>
            <person name="Dubcovsky J."/>
            <person name="McGuire P.E."/>
            <person name="Lux T."/>
            <person name="Spannagl M."/>
            <person name="Mayer K.F.X."/>
            <person name="Baldrich P."/>
            <person name="Meyers B.C."/>
            <person name="Huo N."/>
            <person name="Gu Y.Q."/>
            <person name="Zhou H."/>
            <person name="Devos K.M."/>
            <person name="Bennetzen J.L."/>
            <person name="Unver T."/>
            <person name="Budak H."/>
            <person name="Gulick P.J."/>
            <person name="Galiba G."/>
            <person name="Kalapos B."/>
            <person name="Nelson D.R."/>
            <person name="Li P."/>
            <person name="You F.M."/>
            <person name="Luo M.C."/>
            <person name="Dvorak J."/>
        </authorList>
    </citation>
    <scope>NUCLEOTIDE SEQUENCE [LARGE SCALE GENOMIC DNA]</scope>
    <source>
        <strain evidence="3">cv. AL8/78</strain>
    </source>
</reference>
<dbReference type="Gramene" id="AET6Gv20387500.1">
    <property type="protein sequence ID" value="AET6Gv20387500.1"/>
    <property type="gene ID" value="AET6Gv20387500"/>
</dbReference>
<accession>A0A453NIH1</accession>
<reference evidence="3" key="4">
    <citation type="submission" date="2019-03" db="UniProtKB">
        <authorList>
            <consortium name="EnsemblPlants"/>
        </authorList>
    </citation>
    <scope>IDENTIFICATION</scope>
</reference>
<dbReference type="SUPFAM" id="SSF56672">
    <property type="entry name" value="DNA/RNA polymerases"/>
    <property type="match status" value="1"/>
</dbReference>
<dbReference type="CDD" id="cd06222">
    <property type="entry name" value="RNase_H_like"/>
    <property type="match status" value="1"/>
</dbReference>
<feature type="domain" description="Reverse transcriptase" evidence="2">
    <location>
        <begin position="1"/>
        <end position="196"/>
    </location>
</feature>
<sequence length="792" mass="89144">MKRNKAKKHQSCALKLDMTKAYDRVEWPYLRAIMLKLGFTTRWVDIVMNLVSSVNFSVLFNGKKLEEFKPSRGIRQGDPLSPYLFLLAAEGLSCLLQSKSESSNLSGIQVAATAPPVNHLLFADDSLLFFKANGMGAMEVNQVLDIYCQASGQRINYAKSSIFFSKGVPENIRNEINGVLHVPNETLNEKYLGMPSDIGSSKNGAFKYLKDRLWSRIQGWIEKSLSTAGKEVLVKAVAQAVPVYSMSCFKLPRGLCEHLNMLIRKFWWGSKEGHRKPHWVSWKDMTQPKGMGGLGFKDFELFNLAMLARQAWRLLQNPDSLSARILRSVYHPGSTILEASLGSHPSQIWRAIIEGRDILQQGLIKRIGNGQNTSIWTENWLPRDEMLRPYGCMTENLPQFVSVIIDPTTATWNIQRVREAFLPMDVKVITSIPLCTRNITDLWSWHFEKNGQFSVRSAYNMLVSTRNRREAWLNGNASSSTNTAEQNEWKTLWKTQVPGKIRMFLWRLSKHSLPTEDVRTHRHMSNFVACGLCGAPDSWRHSLLECTTSRCTWALVEEEIGHLLVRNSEPKAKQWLFTQMEALSHAHFVKLAVTLWAIWSARRKSIHEGIFQSPQSIFSFTTRFIGELESIKEGKPAGISRTGGRGNLQRRTRPRAPPANHAKLHVDAAVRPGRGGSAAVVCRDAEGNYLGSTALVVQGVDDPMILEAIACREALCAAEDLLLQSFVVTSDAKQVVRDIAEGSHGKHGAIVHEIKARSTTFSCSFIFESRYSNVEAHRLARYALNLAPGRHV</sequence>
<feature type="region of interest" description="Disordered" evidence="1">
    <location>
        <begin position="639"/>
        <end position="658"/>
    </location>
</feature>
<dbReference type="GO" id="GO:0004523">
    <property type="term" value="F:RNA-DNA hybrid ribonuclease activity"/>
    <property type="evidence" value="ECO:0007669"/>
    <property type="project" value="InterPro"/>
</dbReference>
<dbReference type="InterPro" id="IPR000477">
    <property type="entry name" value="RT_dom"/>
</dbReference>
<dbReference type="PANTHER" id="PTHR33116:SF86">
    <property type="entry name" value="REVERSE TRANSCRIPTASE DOMAIN-CONTAINING PROTEIN"/>
    <property type="match status" value="1"/>
</dbReference>
<dbReference type="InterPro" id="IPR012337">
    <property type="entry name" value="RNaseH-like_sf"/>
</dbReference>
<reference evidence="4" key="1">
    <citation type="journal article" date="2014" name="Science">
        <title>Ancient hybridizations among the ancestral genomes of bread wheat.</title>
        <authorList>
            <consortium name="International Wheat Genome Sequencing Consortium,"/>
            <person name="Marcussen T."/>
            <person name="Sandve S.R."/>
            <person name="Heier L."/>
            <person name="Spannagl M."/>
            <person name="Pfeifer M."/>
            <person name="Jakobsen K.S."/>
            <person name="Wulff B.B."/>
            <person name="Steuernagel B."/>
            <person name="Mayer K.F."/>
            <person name="Olsen O.A."/>
        </authorList>
    </citation>
    <scope>NUCLEOTIDE SEQUENCE [LARGE SCALE GENOMIC DNA]</scope>
    <source>
        <strain evidence="4">cv. AL8/78</strain>
    </source>
</reference>
<dbReference type="InterPro" id="IPR026960">
    <property type="entry name" value="RVT-Znf"/>
</dbReference>
<dbReference type="PANTHER" id="PTHR33116">
    <property type="entry name" value="REVERSE TRANSCRIPTASE ZINC-BINDING DOMAIN-CONTAINING PROTEIN-RELATED-RELATED"/>
    <property type="match status" value="1"/>
</dbReference>
<reference evidence="4" key="2">
    <citation type="journal article" date="2017" name="Nat. Plants">
        <title>The Aegilops tauschii genome reveals multiple impacts of transposons.</title>
        <authorList>
            <person name="Zhao G."/>
            <person name="Zou C."/>
            <person name="Li K."/>
            <person name="Wang K."/>
            <person name="Li T."/>
            <person name="Gao L."/>
            <person name="Zhang X."/>
            <person name="Wang H."/>
            <person name="Yang Z."/>
            <person name="Liu X."/>
            <person name="Jiang W."/>
            <person name="Mao L."/>
            <person name="Kong X."/>
            <person name="Jiao Y."/>
            <person name="Jia J."/>
        </authorList>
    </citation>
    <scope>NUCLEOTIDE SEQUENCE [LARGE SCALE GENOMIC DNA]</scope>
    <source>
        <strain evidence="4">cv. AL8/78</strain>
    </source>
</reference>
<dbReference type="Gene3D" id="3.30.420.10">
    <property type="entry name" value="Ribonuclease H-like superfamily/Ribonuclease H"/>
    <property type="match status" value="1"/>
</dbReference>
<organism evidence="3 4">
    <name type="scientific">Aegilops tauschii subsp. strangulata</name>
    <name type="common">Goatgrass</name>
    <dbReference type="NCBI Taxonomy" id="200361"/>
    <lineage>
        <taxon>Eukaryota</taxon>
        <taxon>Viridiplantae</taxon>
        <taxon>Streptophyta</taxon>
        <taxon>Embryophyta</taxon>
        <taxon>Tracheophyta</taxon>
        <taxon>Spermatophyta</taxon>
        <taxon>Magnoliopsida</taxon>
        <taxon>Liliopsida</taxon>
        <taxon>Poales</taxon>
        <taxon>Poaceae</taxon>
        <taxon>BOP clade</taxon>
        <taxon>Pooideae</taxon>
        <taxon>Triticodae</taxon>
        <taxon>Triticeae</taxon>
        <taxon>Triticinae</taxon>
        <taxon>Aegilops</taxon>
    </lineage>
</organism>
<dbReference type="GO" id="GO:0003676">
    <property type="term" value="F:nucleic acid binding"/>
    <property type="evidence" value="ECO:0007669"/>
    <property type="project" value="InterPro"/>
</dbReference>
<protein>
    <recommendedName>
        <fullName evidence="2">Reverse transcriptase domain-containing protein</fullName>
    </recommendedName>
</protein>